<dbReference type="GO" id="GO:0016779">
    <property type="term" value="F:nucleotidyltransferase activity"/>
    <property type="evidence" value="ECO:0007669"/>
    <property type="project" value="UniProtKB-KW"/>
</dbReference>
<accession>A0A933SEN4</accession>
<feature type="domain" description="Poly A polymerase head" evidence="10">
    <location>
        <begin position="31"/>
        <end position="158"/>
    </location>
</feature>
<evidence type="ECO:0000313" key="11">
    <source>
        <dbReference type="EMBL" id="MBI5171004.1"/>
    </source>
</evidence>
<dbReference type="Gene3D" id="1.10.3090.10">
    <property type="entry name" value="cca-adding enzyme, domain 2"/>
    <property type="match status" value="1"/>
</dbReference>
<dbReference type="SUPFAM" id="SSF81891">
    <property type="entry name" value="Poly A polymerase C-terminal region-like"/>
    <property type="match status" value="1"/>
</dbReference>
<evidence type="ECO:0000256" key="2">
    <source>
        <dbReference type="ARBA" id="ARBA00022694"/>
    </source>
</evidence>
<keyword evidence="2" id="KW-0819">tRNA processing</keyword>
<dbReference type="GO" id="GO:0003723">
    <property type="term" value="F:RNA binding"/>
    <property type="evidence" value="ECO:0007669"/>
    <property type="project" value="UniProtKB-KW"/>
</dbReference>
<protein>
    <submittedName>
        <fullName evidence="11">Polynucleotide adenylyltransferase</fullName>
    </submittedName>
</protein>
<evidence type="ECO:0000256" key="4">
    <source>
        <dbReference type="ARBA" id="ARBA00022723"/>
    </source>
</evidence>
<dbReference type="AlphaFoldDB" id="A0A933SEN4"/>
<dbReference type="InterPro" id="IPR043519">
    <property type="entry name" value="NT_sf"/>
</dbReference>
<comment type="similarity">
    <text evidence="9">Belongs to the tRNA nucleotidyltransferase/poly(A) polymerase family.</text>
</comment>
<keyword evidence="5" id="KW-0547">Nucleotide-binding</keyword>
<keyword evidence="8 9" id="KW-0694">RNA-binding</keyword>
<keyword evidence="6" id="KW-0067">ATP-binding</keyword>
<proteinExistence type="inferred from homology"/>
<evidence type="ECO:0000256" key="5">
    <source>
        <dbReference type="ARBA" id="ARBA00022741"/>
    </source>
</evidence>
<evidence type="ECO:0000259" key="10">
    <source>
        <dbReference type="Pfam" id="PF01743"/>
    </source>
</evidence>
<dbReference type="GO" id="GO:0008033">
    <property type="term" value="P:tRNA processing"/>
    <property type="evidence" value="ECO:0007669"/>
    <property type="project" value="UniProtKB-KW"/>
</dbReference>
<dbReference type="SUPFAM" id="SSF81301">
    <property type="entry name" value="Nucleotidyltransferase"/>
    <property type="match status" value="1"/>
</dbReference>
<evidence type="ECO:0000313" key="12">
    <source>
        <dbReference type="Proteomes" id="UP000696931"/>
    </source>
</evidence>
<evidence type="ECO:0000256" key="9">
    <source>
        <dbReference type="RuleBase" id="RU003953"/>
    </source>
</evidence>
<evidence type="ECO:0000256" key="8">
    <source>
        <dbReference type="ARBA" id="ARBA00022884"/>
    </source>
</evidence>
<dbReference type="EMBL" id="JACRIW010000115">
    <property type="protein sequence ID" value="MBI5171004.1"/>
    <property type="molecule type" value="Genomic_DNA"/>
</dbReference>
<dbReference type="InterPro" id="IPR002646">
    <property type="entry name" value="PolA_pol_head_dom"/>
</dbReference>
<evidence type="ECO:0000256" key="6">
    <source>
        <dbReference type="ARBA" id="ARBA00022840"/>
    </source>
</evidence>
<dbReference type="Gene3D" id="3.30.460.10">
    <property type="entry name" value="Beta Polymerase, domain 2"/>
    <property type="match status" value="1"/>
</dbReference>
<reference evidence="11" key="1">
    <citation type="submission" date="2020-07" db="EMBL/GenBank/DDBJ databases">
        <title>Huge and variable diversity of episymbiotic CPR bacteria and DPANN archaea in groundwater ecosystems.</title>
        <authorList>
            <person name="He C.Y."/>
            <person name="Keren R."/>
            <person name="Whittaker M."/>
            <person name="Farag I.F."/>
            <person name="Doudna J."/>
            <person name="Cate J.H.D."/>
            <person name="Banfield J.F."/>
        </authorList>
    </citation>
    <scope>NUCLEOTIDE SEQUENCE</scope>
    <source>
        <strain evidence="11">NC_groundwater_1813_Pr3_B-0.1um_71_17</strain>
    </source>
</reference>
<keyword evidence="3 11" id="KW-0548">Nucleotidyltransferase</keyword>
<dbReference type="GO" id="GO:0046872">
    <property type="term" value="F:metal ion binding"/>
    <property type="evidence" value="ECO:0007669"/>
    <property type="project" value="UniProtKB-KW"/>
</dbReference>
<dbReference type="PANTHER" id="PTHR47545">
    <property type="entry name" value="MULTIFUNCTIONAL CCA PROTEIN"/>
    <property type="match status" value="1"/>
</dbReference>
<name>A0A933SEN4_UNCEI</name>
<dbReference type="GO" id="GO:0005524">
    <property type="term" value="F:ATP binding"/>
    <property type="evidence" value="ECO:0007669"/>
    <property type="project" value="UniProtKB-KW"/>
</dbReference>
<evidence type="ECO:0000256" key="7">
    <source>
        <dbReference type="ARBA" id="ARBA00022842"/>
    </source>
</evidence>
<comment type="caution">
    <text evidence="11">The sequence shown here is derived from an EMBL/GenBank/DDBJ whole genome shotgun (WGS) entry which is preliminary data.</text>
</comment>
<organism evidence="11 12">
    <name type="scientific">Eiseniibacteriota bacterium</name>
    <dbReference type="NCBI Taxonomy" id="2212470"/>
    <lineage>
        <taxon>Bacteria</taxon>
        <taxon>Candidatus Eiseniibacteriota</taxon>
    </lineage>
</organism>
<keyword evidence="4" id="KW-0479">Metal-binding</keyword>
<sequence>MSPLVRKPLTIAVPPALQRVLDSHEVFSRALLVGGCVRDELLGRAGKDFDVEVYGTDYETLERVLAPFGATDVVGRSFGVIVLRLPDGSSVDFSLPRRDSHVAPGHRGFVVTPDPALDPAEAAARRDFTINALAWDPRAHEVLDFHGGLADLDARVLRHTSAAFSEDPLRVLRGMQFAARMDMKVAPETVALCRGITHTYGDLARERVWGEWRKWAAHAVRPSAGLEFLLASDWLRHFPELAGLVGVPQEPEWHPEGDVWTHTRHCVDALAHDPVWRTEDEVTRIAWMFAVLLHDCGKPACTARELRDGVERIVSPGHETVGGELAERFLARIAAPRELVERVVPLVTQHMGYLQVGTDRAVRRLARRLHPETIDGLAAIIRADLGGRPGLSAEPPPAYHDMLRTAANLRVRDQAPRPLLLGRHLIARGFAPGPSLGPVLHEAFEAQLDGAFEDLGGALAWLDARGQRERD</sequence>
<dbReference type="InterPro" id="IPR050124">
    <property type="entry name" value="tRNA_CCA-adding_enzyme"/>
</dbReference>
<dbReference type="PANTHER" id="PTHR47545:SF1">
    <property type="entry name" value="MULTIFUNCTIONAL CCA PROTEIN"/>
    <property type="match status" value="1"/>
</dbReference>
<keyword evidence="1 9" id="KW-0808">Transferase</keyword>
<evidence type="ECO:0000256" key="3">
    <source>
        <dbReference type="ARBA" id="ARBA00022695"/>
    </source>
</evidence>
<dbReference type="Pfam" id="PF01743">
    <property type="entry name" value="PolyA_pol"/>
    <property type="match status" value="1"/>
</dbReference>
<dbReference type="Proteomes" id="UP000696931">
    <property type="component" value="Unassembled WGS sequence"/>
</dbReference>
<gene>
    <name evidence="11" type="ORF">HZA61_16075</name>
</gene>
<keyword evidence="7" id="KW-0460">Magnesium</keyword>
<dbReference type="CDD" id="cd05398">
    <property type="entry name" value="NT_ClassII-CCAase"/>
    <property type="match status" value="1"/>
</dbReference>
<evidence type="ECO:0000256" key="1">
    <source>
        <dbReference type="ARBA" id="ARBA00022679"/>
    </source>
</evidence>